<dbReference type="PANTHER" id="PTHR31528">
    <property type="entry name" value="4-AMINO-5-HYDROXYMETHYL-2-METHYLPYRIMIDINE PHOSPHATE SYNTHASE THI11-RELATED"/>
    <property type="match status" value="1"/>
</dbReference>
<reference evidence="14 15" key="1">
    <citation type="submission" date="2018-06" db="EMBL/GenBank/DDBJ databases">
        <title>Genomic Encyclopedia of Type Strains, Phase IV (KMG-IV): sequencing the most valuable type-strain genomes for metagenomic binning, comparative biology and taxonomic classification.</title>
        <authorList>
            <person name="Goeker M."/>
        </authorList>
    </citation>
    <scope>NUCLEOTIDE SEQUENCE [LARGE SCALE GENOMIC DNA]</scope>
    <source>
        <strain evidence="14 15">DSM 30166</strain>
    </source>
</reference>
<evidence type="ECO:0000256" key="8">
    <source>
        <dbReference type="ARBA" id="ARBA00022977"/>
    </source>
</evidence>
<evidence type="ECO:0000256" key="9">
    <source>
        <dbReference type="ARBA" id="ARBA00023004"/>
    </source>
</evidence>
<dbReference type="RefSeq" id="WP_113866826.1">
    <property type="nucleotide sequence ID" value="NZ_AGJP01000001.1"/>
</dbReference>
<comment type="similarity">
    <text evidence="3">Belongs to the NMT1/THI5 family.</text>
</comment>
<dbReference type="GO" id="GO:0016740">
    <property type="term" value="F:transferase activity"/>
    <property type="evidence" value="ECO:0007669"/>
    <property type="project" value="UniProtKB-KW"/>
</dbReference>
<evidence type="ECO:0000256" key="5">
    <source>
        <dbReference type="ARBA" id="ARBA00022679"/>
    </source>
</evidence>
<evidence type="ECO:0000259" key="13">
    <source>
        <dbReference type="Pfam" id="PF09084"/>
    </source>
</evidence>
<dbReference type="InterPro" id="IPR015168">
    <property type="entry name" value="SsuA/THI5"/>
</dbReference>
<evidence type="ECO:0000256" key="7">
    <source>
        <dbReference type="ARBA" id="ARBA00022898"/>
    </source>
</evidence>
<evidence type="ECO:0000256" key="1">
    <source>
        <dbReference type="ARBA" id="ARBA00003469"/>
    </source>
</evidence>
<dbReference type="Pfam" id="PF09084">
    <property type="entry name" value="NMT1"/>
    <property type="match status" value="1"/>
</dbReference>
<keyword evidence="5" id="KW-0808">Transferase</keyword>
<comment type="function">
    <text evidence="1">Responsible for the formation of the pyrimidine heterocycle in the thiamine biosynthesis pathway. Catalyzes the formation of hydroxymethylpyrimidine phosphate (HMP-P) from histidine and pyridoxal phosphate (PLP). The protein uses PLP and the active site histidine to form HMP-P, generating an inactive enzyme. The enzyme can only undergo a single turnover, which suggests it is a suicide enzyme.</text>
</comment>
<dbReference type="Gene3D" id="3.40.190.10">
    <property type="entry name" value="Periplasmic binding protein-like II"/>
    <property type="match status" value="2"/>
</dbReference>
<comment type="subunit">
    <text evidence="4">Homodimer.</text>
</comment>
<comment type="pathway">
    <text evidence="2">Cofactor biosynthesis; thiamine diphosphate biosynthesis.</text>
</comment>
<keyword evidence="15" id="KW-1185">Reference proteome</keyword>
<evidence type="ECO:0000256" key="2">
    <source>
        <dbReference type="ARBA" id="ARBA00004948"/>
    </source>
</evidence>
<dbReference type="GO" id="GO:0046872">
    <property type="term" value="F:metal ion binding"/>
    <property type="evidence" value="ECO:0007669"/>
    <property type="project" value="UniProtKB-KW"/>
</dbReference>
<feature type="chain" id="PRO_5016777676" description="Thiamine pyrimidine synthase" evidence="12">
    <location>
        <begin position="31"/>
        <end position="346"/>
    </location>
</feature>
<evidence type="ECO:0000256" key="12">
    <source>
        <dbReference type="SAM" id="SignalP"/>
    </source>
</evidence>
<keyword evidence="8" id="KW-0784">Thiamine biosynthesis</keyword>
<dbReference type="InterPro" id="IPR027939">
    <property type="entry name" value="NMT1/THI5"/>
</dbReference>
<dbReference type="GO" id="GO:0009228">
    <property type="term" value="P:thiamine biosynthetic process"/>
    <property type="evidence" value="ECO:0007669"/>
    <property type="project" value="UniProtKB-KW"/>
</dbReference>
<organism evidence="14 15">
    <name type="scientific">Brenneria salicis ATCC 15712 = DSM 30166</name>
    <dbReference type="NCBI Taxonomy" id="714314"/>
    <lineage>
        <taxon>Bacteria</taxon>
        <taxon>Pseudomonadati</taxon>
        <taxon>Pseudomonadota</taxon>
        <taxon>Gammaproteobacteria</taxon>
        <taxon>Enterobacterales</taxon>
        <taxon>Pectobacteriaceae</taxon>
        <taxon>Brenneria</taxon>
    </lineage>
</organism>
<evidence type="ECO:0000256" key="6">
    <source>
        <dbReference type="ARBA" id="ARBA00022723"/>
    </source>
</evidence>
<comment type="catalytic activity">
    <reaction evidence="11">
        <text>N(6)-(pyridoxal phosphate)-L-lysyl-[4-amino-5-hydroxymethyl-2-methylpyrimidine phosphate synthase] + L-histidyl-[4-amino-5-hydroxymethyl-2-methylpyrimidine phosphate synthase] + 2 Fe(3+) + 4 H2O = L-lysyl-[4-amino-5-hydroxymethyl-2-methylpyrimidine phosphate synthase] + (2S)-2-amino-5-hydroxy-4-oxopentanoyl-[4-amino-5-hydroxymethyl-2-methylpyrimidine phosphate synthase] + 4-amino-2-methyl-5-(phosphooxymethyl)pyrimidine + 3-oxopropanoate + 2 Fe(2+) + 2 H(+)</text>
        <dbReference type="Rhea" id="RHEA:65756"/>
        <dbReference type="Rhea" id="RHEA-COMP:16892"/>
        <dbReference type="Rhea" id="RHEA-COMP:16893"/>
        <dbReference type="Rhea" id="RHEA-COMP:16894"/>
        <dbReference type="Rhea" id="RHEA-COMP:16895"/>
        <dbReference type="ChEBI" id="CHEBI:15377"/>
        <dbReference type="ChEBI" id="CHEBI:15378"/>
        <dbReference type="ChEBI" id="CHEBI:29033"/>
        <dbReference type="ChEBI" id="CHEBI:29034"/>
        <dbReference type="ChEBI" id="CHEBI:29969"/>
        <dbReference type="ChEBI" id="CHEBI:29979"/>
        <dbReference type="ChEBI" id="CHEBI:33190"/>
        <dbReference type="ChEBI" id="CHEBI:58354"/>
        <dbReference type="ChEBI" id="CHEBI:143915"/>
        <dbReference type="ChEBI" id="CHEBI:157692"/>
    </reaction>
    <physiologicalReaction direction="left-to-right" evidence="11">
        <dbReference type="Rhea" id="RHEA:65757"/>
    </physiologicalReaction>
</comment>
<keyword evidence="12" id="KW-0732">Signal</keyword>
<evidence type="ECO:0000256" key="11">
    <source>
        <dbReference type="ARBA" id="ARBA00048179"/>
    </source>
</evidence>
<dbReference type="EMBL" id="QNRY01000018">
    <property type="protein sequence ID" value="RBP62153.1"/>
    <property type="molecule type" value="Genomic_DNA"/>
</dbReference>
<evidence type="ECO:0000256" key="3">
    <source>
        <dbReference type="ARBA" id="ARBA00009406"/>
    </source>
</evidence>
<dbReference type="Proteomes" id="UP000253046">
    <property type="component" value="Unassembled WGS sequence"/>
</dbReference>
<gene>
    <name evidence="14" type="ORF">DES54_11824</name>
</gene>
<keyword evidence="6" id="KW-0479">Metal-binding</keyword>
<evidence type="ECO:0000313" key="14">
    <source>
        <dbReference type="EMBL" id="RBP62153.1"/>
    </source>
</evidence>
<name>A0A366I377_9GAMM</name>
<keyword evidence="7" id="KW-0663">Pyridoxal phosphate</keyword>
<proteinExistence type="inferred from homology"/>
<accession>A0A366I377</accession>
<evidence type="ECO:0000256" key="10">
    <source>
        <dbReference type="ARBA" id="ARBA00033171"/>
    </source>
</evidence>
<dbReference type="AlphaFoldDB" id="A0A366I377"/>
<protein>
    <recommendedName>
        <fullName evidence="10">Thiamine pyrimidine synthase</fullName>
    </recommendedName>
</protein>
<evidence type="ECO:0000313" key="15">
    <source>
        <dbReference type="Proteomes" id="UP000253046"/>
    </source>
</evidence>
<dbReference type="SUPFAM" id="SSF53850">
    <property type="entry name" value="Periplasmic binding protein-like II"/>
    <property type="match status" value="1"/>
</dbReference>
<feature type="signal peptide" evidence="12">
    <location>
        <begin position="1"/>
        <end position="30"/>
    </location>
</feature>
<sequence length="346" mass="37674">MLIPRFHPLSQLYRAAVFAAAAALSLAANAAEPIKVKFSLDWRFEGPCAPFLMAQAKGYFRDEGLDVTIDSGNGSSGAVTRVATGAYDMAFADFNSLVEQESQHPGMGIKGVYMLYNSTPAAIFVLKSSGITKPEQLRGKTLAAPVFEASRKSWPALAQKAGINKDDVTWQTVDSTVSANMLVRRNVDGIANFFFTGLLNLEARGLKESDLVIFPYADYGVNLYGNTVIASKNMLDNHPEAVKGFLRALNRALKETLADPEAAVQFVKQKDQLINVALETRRLKLVIDKLVITPESRRLGLGDVDPARMQQSITTLVDAFGLKNAPDSATLFTREMLPASAERTLP</sequence>
<evidence type="ECO:0000256" key="4">
    <source>
        <dbReference type="ARBA" id="ARBA00011738"/>
    </source>
</evidence>
<comment type="caution">
    <text evidence="14">The sequence shown here is derived from an EMBL/GenBank/DDBJ whole genome shotgun (WGS) entry which is preliminary data.</text>
</comment>
<dbReference type="PANTHER" id="PTHR31528:SF1">
    <property type="entry name" value="4-AMINO-5-HYDROXYMETHYL-2-METHYLPYRIMIDINE PHOSPHATE SYNTHASE THI11-RELATED"/>
    <property type="match status" value="1"/>
</dbReference>
<keyword evidence="9" id="KW-0408">Iron</keyword>
<dbReference type="OrthoDB" id="9815602at2"/>
<feature type="domain" description="SsuA/THI5-like" evidence="13">
    <location>
        <begin position="49"/>
        <end position="263"/>
    </location>
</feature>